<evidence type="ECO:0008006" key="3">
    <source>
        <dbReference type="Google" id="ProtNLM"/>
    </source>
</evidence>
<dbReference type="Pfam" id="PF06124">
    <property type="entry name" value="DUF960"/>
    <property type="match status" value="1"/>
</dbReference>
<dbReference type="EMBL" id="AZEF01000013">
    <property type="protein sequence ID" value="KRL02381.1"/>
    <property type="molecule type" value="Genomic_DNA"/>
</dbReference>
<dbReference type="Gene3D" id="3.10.450.150">
    <property type="entry name" value="enterococcus faecalis protein"/>
    <property type="match status" value="1"/>
</dbReference>
<dbReference type="InterPro" id="IPR009303">
    <property type="entry name" value="DUF960"/>
</dbReference>
<name>A0A0R1M2W8_9LACO</name>
<sequence>MGIFYTQKVKETVPRELQAVCWQLLNKRRRNSQVLALVQRFEFTIQSQQLFLKYEDKNYSKVFEIKNYKHLFEGTLWVIVQSDRATMIFPEEINEEKSEDEIL</sequence>
<gene>
    <name evidence="1" type="ORF">FC81_GL000724</name>
</gene>
<evidence type="ECO:0000313" key="2">
    <source>
        <dbReference type="Proteomes" id="UP000051621"/>
    </source>
</evidence>
<comment type="caution">
    <text evidence="1">The sequence shown here is derived from an EMBL/GenBank/DDBJ whole genome shotgun (WGS) entry which is preliminary data.</text>
</comment>
<evidence type="ECO:0000313" key="1">
    <source>
        <dbReference type="EMBL" id="KRL02381.1"/>
    </source>
</evidence>
<proteinExistence type="predicted"/>
<organism evidence="1 2">
    <name type="scientific">Liquorilactobacillus capillatus DSM 19910</name>
    <dbReference type="NCBI Taxonomy" id="1423731"/>
    <lineage>
        <taxon>Bacteria</taxon>
        <taxon>Bacillati</taxon>
        <taxon>Bacillota</taxon>
        <taxon>Bacilli</taxon>
        <taxon>Lactobacillales</taxon>
        <taxon>Lactobacillaceae</taxon>
        <taxon>Liquorilactobacillus</taxon>
    </lineage>
</organism>
<keyword evidence="2" id="KW-1185">Reference proteome</keyword>
<protein>
    <recommendedName>
        <fullName evidence="3">DUF960 domain-containing protein</fullName>
    </recommendedName>
</protein>
<reference evidence="1 2" key="1">
    <citation type="journal article" date="2015" name="Genome Announc.">
        <title>Expanding the biotechnology potential of lactobacilli through comparative genomics of 213 strains and associated genera.</title>
        <authorList>
            <person name="Sun Z."/>
            <person name="Harris H.M."/>
            <person name="McCann A."/>
            <person name="Guo C."/>
            <person name="Argimon S."/>
            <person name="Zhang W."/>
            <person name="Yang X."/>
            <person name="Jeffery I.B."/>
            <person name="Cooney J.C."/>
            <person name="Kagawa T.F."/>
            <person name="Liu W."/>
            <person name="Song Y."/>
            <person name="Salvetti E."/>
            <person name="Wrobel A."/>
            <person name="Rasinkangas P."/>
            <person name="Parkhill J."/>
            <person name="Rea M.C."/>
            <person name="O'Sullivan O."/>
            <person name="Ritari J."/>
            <person name="Douillard F.P."/>
            <person name="Paul Ross R."/>
            <person name="Yang R."/>
            <person name="Briner A.E."/>
            <person name="Felis G.E."/>
            <person name="de Vos W.M."/>
            <person name="Barrangou R."/>
            <person name="Klaenhammer T.R."/>
            <person name="Caufield P.W."/>
            <person name="Cui Y."/>
            <person name="Zhang H."/>
            <person name="O'Toole P.W."/>
        </authorList>
    </citation>
    <scope>NUCLEOTIDE SEQUENCE [LARGE SCALE GENOMIC DNA]</scope>
    <source>
        <strain evidence="1 2">DSM 19910</strain>
    </source>
</reference>
<dbReference type="Proteomes" id="UP000051621">
    <property type="component" value="Unassembled WGS sequence"/>
</dbReference>
<dbReference type="AlphaFoldDB" id="A0A0R1M2W8"/>
<accession>A0A0R1M2W8</accession>
<dbReference type="PATRIC" id="fig|1423731.3.peg.743"/>
<dbReference type="STRING" id="1423731.FC81_GL000724"/>